<evidence type="ECO:0000313" key="2">
    <source>
        <dbReference type="EMBL" id="UKJ88402.2"/>
    </source>
</evidence>
<feature type="domain" description="RAP" evidence="1">
    <location>
        <begin position="353"/>
        <end position="410"/>
    </location>
</feature>
<dbReference type="Gene3D" id="3.40.960.10">
    <property type="entry name" value="VSR Endonuclease"/>
    <property type="match status" value="1"/>
</dbReference>
<dbReference type="EMBL" id="CP056065">
    <property type="protein sequence ID" value="UKJ88402.2"/>
    <property type="molecule type" value="Genomic_DNA"/>
</dbReference>
<organism evidence="2 3">
    <name type="scientific">Theileria orientalis</name>
    <dbReference type="NCBI Taxonomy" id="68886"/>
    <lineage>
        <taxon>Eukaryota</taxon>
        <taxon>Sar</taxon>
        <taxon>Alveolata</taxon>
        <taxon>Apicomplexa</taxon>
        <taxon>Aconoidasida</taxon>
        <taxon>Piroplasmida</taxon>
        <taxon>Theileriidae</taxon>
        <taxon>Theileria</taxon>
    </lineage>
</organism>
<dbReference type="GO" id="GO:0006281">
    <property type="term" value="P:DNA repair"/>
    <property type="evidence" value="ECO:0007669"/>
    <property type="project" value="UniProtKB-ARBA"/>
</dbReference>
<reference evidence="2" key="1">
    <citation type="submission" date="2022-07" db="EMBL/GenBank/DDBJ databases">
        <title>Evaluation of T. orientalis genome assembly methods using nanopore sequencing and analysis of variation between genomes.</title>
        <authorList>
            <person name="Yam J."/>
            <person name="Micallef M.L."/>
            <person name="Liu M."/>
            <person name="Djordjevic S.P."/>
            <person name="Bogema D.R."/>
            <person name="Jenkins C."/>
        </authorList>
    </citation>
    <scope>NUCLEOTIDE SEQUENCE</scope>
    <source>
        <strain evidence="2">Fish Creek</strain>
    </source>
</reference>
<gene>
    <name evidence="2" type="ORF">MACJ_000846</name>
</gene>
<dbReference type="InterPro" id="IPR013584">
    <property type="entry name" value="RAP"/>
</dbReference>
<dbReference type="Pfam" id="PF08373">
    <property type="entry name" value="RAP"/>
    <property type="match status" value="1"/>
</dbReference>
<evidence type="ECO:0000259" key="1">
    <source>
        <dbReference type="PROSITE" id="PS51286"/>
    </source>
</evidence>
<evidence type="ECO:0000313" key="3">
    <source>
        <dbReference type="Proteomes" id="UP000244803"/>
    </source>
</evidence>
<dbReference type="AlphaFoldDB" id="A0A976M4T2"/>
<proteinExistence type="predicted"/>
<dbReference type="Proteomes" id="UP000244803">
    <property type="component" value="Chromosome 1"/>
</dbReference>
<name>A0A976M4T2_THEOR</name>
<accession>A0A976M4T2</accession>
<sequence>MYNFNKTLRCVKYSGFYMRFYSISQIPGLLDNTVRELTNDQIIYSLDTLSRSKITDWNLWDRLCDKIRFNLDSLEVSDLLKIIHSLAKVSYKKLSLLNVINRIVLRKYKSIDSQNLTQYLIDLNKLDVLKTSTFIPLVTLKINEDLPFFSTFDLCFILHLCSKLQYKDQFITDRITTKLLTNESNYQELCSDTALLAMVLRSLSFLEHKNAMYYTLLYKNIPPCIYRFGCQELCNILLSIVVSNIDVKINGQLGDIVSAILDRISESLSSLVDIEVNQIGICLHFLKYNMDPFPSKYGKLLDSIIKLNMKYVPNTSKMQLKLSRLLDEIKLKYKSEYQLGPYRLDYVIPKLNVAIEVNGYTHFFHNSKELNALTQLKYKILNDMGWNVVGVNYYNWKNRNKQDRLEYLIKELSPYMDK</sequence>
<dbReference type="PROSITE" id="PS51286">
    <property type="entry name" value="RAP"/>
    <property type="match status" value="1"/>
</dbReference>
<protein>
    <recommendedName>
        <fullName evidence="1">RAP domain-containing protein</fullName>
    </recommendedName>
</protein>
<dbReference type="SUPFAM" id="SSF52980">
    <property type="entry name" value="Restriction endonuclease-like"/>
    <property type="match status" value="1"/>
</dbReference>
<dbReference type="InterPro" id="IPR011335">
    <property type="entry name" value="Restrct_endonuc-II-like"/>
</dbReference>
<dbReference type="SMART" id="SM00952">
    <property type="entry name" value="RAP"/>
    <property type="match status" value="1"/>
</dbReference>
<dbReference type="OrthoDB" id="385235at2759"/>